<dbReference type="AlphaFoldDB" id="A0A969Q0N9"/>
<comment type="caution">
    <text evidence="1">The sequence shown here is derived from an EMBL/GenBank/DDBJ whole genome shotgun (WGS) entry which is preliminary data.</text>
</comment>
<keyword evidence="2" id="KW-1185">Reference proteome</keyword>
<reference evidence="1 2" key="1">
    <citation type="submission" date="2020-03" db="EMBL/GenBank/DDBJ databases">
        <title>Assessment of the enzymatic potential of alkaline-tolerant lipase obtained from Bacillus luteus H11 (technogenic soil) for the bioremediation of saline soils contaminated with petroleum substances.</title>
        <authorList>
            <person name="Kalwasinska A."/>
        </authorList>
    </citation>
    <scope>NUCLEOTIDE SEQUENCE [LARGE SCALE GENOMIC DNA]</scope>
    <source>
        <strain evidence="1 2">H11</strain>
    </source>
</reference>
<organism evidence="1 2">
    <name type="scientific">Alkalicoccus luteus</name>
    <dbReference type="NCBI Taxonomy" id="1237094"/>
    <lineage>
        <taxon>Bacteria</taxon>
        <taxon>Bacillati</taxon>
        <taxon>Bacillota</taxon>
        <taxon>Bacilli</taxon>
        <taxon>Bacillales</taxon>
        <taxon>Bacillaceae</taxon>
        <taxon>Alkalicoccus</taxon>
    </lineage>
</organism>
<name>A0A969Q0N9_9BACI</name>
<dbReference type="Proteomes" id="UP000752012">
    <property type="component" value="Unassembled WGS sequence"/>
</dbReference>
<evidence type="ECO:0000313" key="2">
    <source>
        <dbReference type="Proteomes" id="UP000752012"/>
    </source>
</evidence>
<dbReference type="RefSeq" id="WP_168008958.1">
    <property type="nucleotide sequence ID" value="NZ_JAATHJ010000035.1"/>
</dbReference>
<evidence type="ECO:0000313" key="1">
    <source>
        <dbReference type="EMBL" id="NJP38972.1"/>
    </source>
</evidence>
<sequence>MGELHKTVEKFYRALDALHIEYDAETGRLSEPIIMIAYNANRRFVIDRVFLFKRFFLIFDKDQTDVTKVFYDKVQSFRSTVKKF</sequence>
<gene>
    <name evidence="1" type="ORF">HCN83_15495</name>
</gene>
<protein>
    <submittedName>
        <fullName evidence="1">Uncharacterized protein</fullName>
    </submittedName>
</protein>
<proteinExistence type="predicted"/>
<dbReference type="EMBL" id="JAATHJ010000035">
    <property type="protein sequence ID" value="NJP38972.1"/>
    <property type="molecule type" value="Genomic_DNA"/>
</dbReference>
<accession>A0A969Q0N9</accession>